<accession>A0ACB8BGT2</accession>
<dbReference type="EMBL" id="MU266410">
    <property type="protein sequence ID" value="KAH7925071.1"/>
    <property type="molecule type" value="Genomic_DNA"/>
</dbReference>
<keyword evidence="2" id="KW-1185">Reference proteome</keyword>
<gene>
    <name evidence="1" type="ORF">BV22DRAFT_465520</name>
</gene>
<organism evidence="1 2">
    <name type="scientific">Leucogyrophana mollusca</name>
    <dbReference type="NCBI Taxonomy" id="85980"/>
    <lineage>
        <taxon>Eukaryota</taxon>
        <taxon>Fungi</taxon>
        <taxon>Dikarya</taxon>
        <taxon>Basidiomycota</taxon>
        <taxon>Agaricomycotina</taxon>
        <taxon>Agaricomycetes</taxon>
        <taxon>Agaricomycetidae</taxon>
        <taxon>Boletales</taxon>
        <taxon>Boletales incertae sedis</taxon>
        <taxon>Leucogyrophana</taxon>
    </lineage>
</organism>
<protein>
    <submittedName>
        <fullName evidence="1">Uncharacterized protein</fullName>
    </submittedName>
</protein>
<proteinExistence type="predicted"/>
<comment type="caution">
    <text evidence="1">The sequence shown here is derived from an EMBL/GenBank/DDBJ whole genome shotgun (WGS) entry which is preliminary data.</text>
</comment>
<sequence>MKFSLPAWETHRRFCFVHTFLSDPELPSSTSHATVTTCRNLGYYSAPVSLLPGRKWVHVVQALERTPEYPPRGWFPVHTRRGSLDPVGRSTLHTWMGAGHAKDCPVPTHLGVVKEARSSPHIGARWGHLPEVAAGLR</sequence>
<evidence type="ECO:0000313" key="2">
    <source>
        <dbReference type="Proteomes" id="UP000790709"/>
    </source>
</evidence>
<name>A0ACB8BGT2_9AGAM</name>
<reference evidence="1" key="1">
    <citation type="journal article" date="2021" name="New Phytol.">
        <title>Evolutionary innovations through gain and loss of genes in the ectomycorrhizal Boletales.</title>
        <authorList>
            <person name="Wu G."/>
            <person name="Miyauchi S."/>
            <person name="Morin E."/>
            <person name="Kuo A."/>
            <person name="Drula E."/>
            <person name="Varga T."/>
            <person name="Kohler A."/>
            <person name="Feng B."/>
            <person name="Cao Y."/>
            <person name="Lipzen A."/>
            <person name="Daum C."/>
            <person name="Hundley H."/>
            <person name="Pangilinan J."/>
            <person name="Johnson J."/>
            <person name="Barry K."/>
            <person name="LaButti K."/>
            <person name="Ng V."/>
            <person name="Ahrendt S."/>
            <person name="Min B."/>
            <person name="Choi I.G."/>
            <person name="Park H."/>
            <person name="Plett J.M."/>
            <person name="Magnuson J."/>
            <person name="Spatafora J.W."/>
            <person name="Nagy L.G."/>
            <person name="Henrissat B."/>
            <person name="Grigoriev I.V."/>
            <person name="Yang Z.L."/>
            <person name="Xu J."/>
            <person name="Martin F.M."/>
        </authorList>
    </citation>
    <scope>NUCLEOTIDE SEQUENCE</scope>
    <source>
        <strain evidence="1">KUC20120723A-06</strain>
    </source>
</reference>
<dbReference type="Proteomes" id="UP000790709">
    <property type="component" value="Unassembled WGS sequence"/>
</dbReference>
<evidence type="ECO:0000313" key="1">
    <source>
        <dbReference type="EMBL" id="KAH7925071.1"/>
    </source>
</evidence>